<dbReference type="NCBIfam" id="TIGR03411">
    <property type="entry name" value="urea_trans_UrtD"/>
    <property type="match status" value="1"/>
</dbReference>
<dbReference type="SMART" id="SM00382">
    <property type="entry name" value="AAA"/>
    <property type="match status" value="1"/>
</dbReference>
<dbReference type="EMBL" id="JACHMV010000001">
    <property type="protein sequence ID" value="MBB4774894.1"/>
    <property type="molecule type" value="Genomic_DNA"/>
</dbReference>
<dbReference type="AlphaFoldDB" id="A0A7W7ID44"/>
<dbReference type="InterPro" id="IPR003439">
    <property type="entry name" value="ABC_transporter-like_ATP-bd"/>
</dbReference>
<organism evidence="6 7">
    <name type="scientific">Actinomadura livida</name>
    <dbReference type="NCBI Taxonomy" id="79909"/>
    <lineage>
        <taxon>Bacteria</taxon>
        <taxon>Bacillati</taxon>
        <taxon>Actinomycetota</taxon>
        <taxon>Actinomycetes</taxon>
        <taxon>Streptosporangiales</taxon>
        <taxon>Thermomonosporaceae</taxon>
        <taxon>Actinomadura</taxon>
    </lineage>
</organism>
<reference evidence="5 8" key="1">
    <citation type="journal article" date="2019" name="Int. J. Syst. Evol. Microbiol.">
        <title>The Global Catalogue of Microorganisms (GCM) 10K type strain sequencing project: providing services to taxonomists for standard genome sequencing and annotation.</title>
        <authorList>
            <consortium name="The Broad Institute Genomics Platform"/>
            <consortium name="The Broad Institute Genome Sequencing Center for Infectious Disease"/>
            <person name="Wu L."/>
            <person name="Ma J."/>
        </authorList>
    </citation>
    <scope>NUCLEOTIDE SEQUENCE [LARGE SCALE GENOMIC DNA]</scope>
    <source>
        <strain evidence="5 8">JCM 10667</strain>
    </source>
</reference>
<reference evidence="6 7" key="2">
    <citation type="submission" date="2020-08" db="EMBL/GenBank/DDBJ databases">
        <title>Sequencing the genomes of 1000 actinobacteria strains.</title>
        <authorList>
            <person name="Klenk H.-P."/>
        </authorList>
    </citation>
    <scope>NUCLEOTIDE SEQUENCE [LARGE SCALE GENOMIC DNA]</scope>
    <source>
        <strain evidence="6 7">DSM 44772</strain>
    </source>
</reference>
<dbReference type="GO" id="GO:0005524">
    <property type="term" value="F:ATP binding"/>
    <property type="evidence" value="ECO:0007669"/>
    <property type="project" value="UniProtKB-KW"/>
</dbReference>
<evidence type="ECO:0000256" key="2">
    <source>
        <dbReference type="ARBA" id="ARBA00022741"/>
    </source>
</evidence>
<keyword evidence="1" id="KW-0813">Transport</keyword>
<dbReference type="Gene3D" id="3.40.50.300">
    <property type="entry name" value="P-loop containing nucleotide triphosphate hydrolases"/>
    <property type="match status" value="1"/>
</dbReference>
<keyword evidence="2" id="KW-0547">Nucleotide-binding</keyword>
<evidence type="ECO:0000256" key="1">
    <source>
        <dbReference type="ARBA" id="ARBA00022448"/>
    </source>
</evidence>
<proteinExistence type="predicted"/>
<sequence>MNTHTKPANGQVVTTGARAPALLEIRELEVVFNGFKAVDGIDLTVEQGELRFLIGPNGAGKTTLLDVVTGLTRPSMGSVTFAGTSLVGRPEHRIVRLGIGRTFQTSVVFEELTVVENIDLAASFRRPLVTLLRRRRGVSDVVAAALERTGLADLADRPARVLSHGQRQWLEIGMLIVQGPRLLLLDEPVAGMSRAERERTGELLTEIARDHTVIVVEHDMEFLRRYASQVTVLHEGTVLVEGDVATVQDDPRVQEVYLGRSANGEVR</sequence>
<accession>A0A7W7ID44</accession>
<dbReference type="InterPro" id="IPR003593">
    <property type="entry name" value="AAA+_ATPase"/>
</dbReference>
<dbReference type="PANTHER" id="PTHR45772">
    <property type="entry name" value="CONSERVED COMPONENT OF ABC TRANSPORTER FOR NATURAL AMINO ACIDS-RELATED"/>
    <property type="match status" value="1"/>
</dbReference>
<dbReference type="InterPro" id="IPR027417">
    <property type="entry name" value="P-loop_NTPase"/>
</dbReference>
<dbReference type="Pfam" id="PF00005">
    <property type="entry name" value="ABC_tran"/>
    <property type="match status" value="1"/>
</dbReference>
<evidence type="ECO:0000313" key="8">
    <source>
        <dbReference type="Proteomes" id="UP001501427"/>
    </source>
</evidence>
<dbReference type="InterPro" id="IPR032823">
    <property type="entry name" value="BCA_ABC_TP_C"/>
</dbReference>
<dbReference type="GO" id="GO:0016887">
    <property type="term" value="F:ATP hydrolysis activity"/>
    <property type="evidence" value="ECO:0007669"/>
    <property type="project" value="InterPro"/>
</dbReference>
<dbReference type="Proteomes" id="UP001501427">
    <property type="component" value="Unassembled WGS sequence"/>
</dbReference>
<evidence type="ECO:0000313" key="6">
    <source>
        <dbReference type="EMBL" id="MBB4774894.1"/>
    </source>
</evidence>
<dbReference type="GO" id="GO:0005886">
    <property type="term" value="C:plasma membrane"/>
    <property type="evidence" value="ECO:0007669"/>
    <property type="project" value="TreeGrafter"/>
</dbReference>
<reference evidence="5" key="3">
    <citation type="submission" date="2023-12" db="EMBL/GenBank/DDBJ databases">
        <authorList>
            <person name="Sun Q."/>
            <person name="Inoue M."/>
        </authorList>
    </citation>
    <scope>NUCLEOTIDE SEQUENCE</scope>
    <source>
        <strain evidence="5">JCM 10667</strain>
    </source>
</reference>
<dbReference type="EMBL" id="BAAAHD010000025">
    <property type="protein sequence ID" value="GAA0566702.1"/>
    <property type="molecule type" value="Genomic_DNA"/>
</dbReference>
<comment type="caution">
    <text evidence="6">The sequence shown here is derived from an EMBL/GenBank/DDBJ whole genome shotgun (WGS) entry which is preliminary data.</text>
</comment>
<evidence type="ECO:0000313" key="7">
    <source>
        <dbReference type="Proteomes" id="UP000549343"/>
    </source>
</evidence>
<evidence type="ECO:0000256" key="3">
    <source>
        <dbReference type="ARBA" id="ARBA00022840"/>
    </source>
</evidence>
<evidence type="ECO:0000259" key="4">
    <source>
        <dbReference type="PROSITE" id="PS50893"/>
    </source>
</evidence>
<feature type="domain" description="ABC transporter" evidence="4">
    <location>
        <begin position="23"/>
        <end position="260"/>
    </location>
</feature>
<dbReference type="PROSITE" id="PS50893">
    <property type="entry name" value="ABC_TRANSPORTER_2"/>
    <property type="match status" value="1"/>
</dbReference>
<dbReference type="Pfam" id="PF12399">
    <property type="entry name" value="BCA_ABC_TP_C"/>
    <property type="match status" value="1"/>
</dbReference>
<dbReference type="SUPFAM" id="SSF52540">
    <property type="entry name" value="P-loop containing nucleoside triphosphate hydrolases"/>
    <property type="match status" value="1"/>
</dbReference>
<keyword evidence="3 6" id="KW-0067">ATP-binding</keyword>
<name>A0A7W7ID44_9ACTN</name>
<dbReference type="InterPro" id="IPR051120">
    <property type="entry name" value="ABC_AA/LPS_Transport"/>
</dbReference>
<dbReference type="RefSeq" id="WP_376773070.1">
    <property type="nucleotide sequence ID" value="NZ_BAAAHD010000025.1"/>
</dbReference>
<dbReference type="CDD" id="cd03219">
    <property type="entry name" value="ABC_Mj1267_LivG_branched"/>
    <property type="match status" value="1"/>
</dbReference>
<evidence type="ECO:0000313" key="5">
    <source>
        <dbReference type="EMBL" id="GAA0566702.1"/>
    </source>
</evidence>
<protein>
    <submittedName>
        <fullName evidence="5">Urea ABC transporter ATP-binding protein UrtD</fullName>
    </submittedName>
    <submittedName>
        <fullName evidence="6">Urea transport system ATP-binding protein</fullName>
    </submittedName>
</protein>
<dbReference type="PANTHER" id="PTHR45772:SF8">
    <property type="entry name" value="HIGH-AFFINITY BRANCHED-CHAIN AMINO ACID TRANSPORT ATP-BINDING PROTEIN"/>
    <property type="match status" value="1"/>
</dbReference>
<dbReference type="InterPro" id="IPR017781">
    <property type="entry name" value="ABC_transptr_urea_ATP-bd_UrtD"/>
</dbReference>
<keyword evidence="8" id="KW-1185">Reference proteome</keyword>
<dbReference type="Proteomes" id="UP000549343">
    <property type="component" value="Unassembled WGS sequence"/>
</dbReference>
<gene>
    <name evidence="5" type="primary">urtD</name>
    <name evidence="6" type="ORF">F4557_003312</name>
    <name evidence="5" type="ORF">GCM10009546_31400</name>
</gene>